<dbReference type="EMBL" id="SOZE01000031">
    <property type="protein sequence ID" value="TFF34402.1"/>
    <property type="molecule type" value="Genomic_DNA"/>
</dbReference>
<evidence type="ECO:0000313" key="1">
    <source>
        <dbReference type="EMBL" id="TFF34402.1"/>
    </source>
</evidence>
<name>A0A4Y8S654_9SPHI</name>
<reference evidence="1 2" key="1">
    <citation type="journal article" date="2017" name="Int. J. Syst. Evol. Microbiol.">
        <title>Mucilaginibacterpsychrotolerans sp. nov., isolated from peatlands.</title>
        <authorList>
            <person name="Deng Y."/>
            <person name="Shen L."/>
            <person name="Xu B."/>
            <person name="Liu Y."/>
            <person name="Gu Z."/>
            <person name="Liu H."/>
            <person name="Zhou Y."/>
        </authorList>
    </citation>
    <scope>NUCLEOTIDE SEQUENCE [LARGE SCALE GENOMIC DNA]</scope>
    <source>
        <strain evidence="1 2">NH7-4</strain>
    </source>
</reference>
<proteinExistence type="predicted"/>
<keyword evidence="2" id="KW-1185">Reference proteome</keyword>
<dbReference type="AlphaFoldDB" id="A0A4Y8S654"/>
<accession>A0A4Y8S654</accession>
<evidence type="ECO:0000313" key="2">
    <source>
        <dbReference type="Proteomes" id="UP000297540"/>
    </source>
</evidence>
<dbReference type="RefSeq" id="WP_133234946.1">
    <property type="nucleotide sequence ID" value="NZ_SOZE01000031.1"/>
</dbReference>
<organism evidence="1 2">
    <name type="scientific">Mucilaginibacter psychrotolerans</name>
    <dbReference type="NCBI Taxonomy" id="1524096"/>
    <lineage>
        <taxon>Bacteria</taxon>
        <taxon>Pseudomonadati</taxon>
        <taxon>Bacteroidota</taxon>
        <taxon>Sphingobacteriia</taxon>
        <taxon>Sphingobacteriales</taxon>
        <taxon>Sphingobacteriaceae</taxon>
        <taxon>Mucilaginibacter</taxon>
    </lineage>
</organism>
<gene>
    <name evidence="1" type="ORF">E2R66_22265</name>
</gene>
<sequence>MTEQELYAKLKPLEPLFIQYANNKTGVVSATANALIKEVYPTVQEMALGALPRHYKSSCGSCVRNVMDVLVSLYFRLKEQAGDDTNDQ</sequence>
<comment type="caution">
    <text evidence="1">The sequence shown here is derived from an EMBL/GenBank/DDBJ whole genome shotgun (WGS) entry which is preliminary data.</text>
</comment>
<dbReference type="OrthoDB" id="9861373at2"/>
<protein>
    <submittedName>
        <fullName evidence="1">Uncharacterized protein</fullName>
    </submittedName>
</protein>
<dbReference type="Proteomes" id="UP000297540">
    <property type="component" value="Unassembled WGS sequence"/>
</dbReference>